<dbReference type="OrthoDB" id="4762426at2"/>
<dbReference type="PROSITE" id="PS50943">
    <property type="entry name" value="HTH_CROC1"/>
    <property type="match status" value="1"/>
</dbReference>
<dbReference type="Gene3D" id="1.10.260.40">
    <property type="entry name" value="lambda repressor-like DNA-binding domains"/>
    <property type="match status" value="1"/>
</dbReference>
<dbReference type="SMART" id="SM00530">
    <property type="entry name" value="HTH_XRE"/>
    <property type="match status" value="1"/>
</dbReference>
<name>A0A368JZ56_9BACT</name>
<dbReference type="SUPFAM" id="SSF47413">
    <property type="entry name" value="lambda repressor-like DNA-binding domains"/>
    <property type="match status" value="1"/>
</dbReference>
<keyword evidence="3" id="KW-1185">Reference proteome</keyword>
<reference evidence="2 3" key="1">
    <citation type="submission" date="2018-07" db="EMBL/GenBank/DDBJ databases">
        <title>Genome analysis of Larkinella rosea.</title>
        <authorList>
            <person name="Zhou Z."/>
            <person name="Wang G."/>
        </authorList>
    </citation>
    <scope>NUCLEOTIDE SEQUENCE [LARGE SCALE GENOMIC DNA]</scope>
    <source>
        <strain evidence="3">zzj9</strain>
    </source>
</reference>
<dbReference type="Pfam" id="PF01381">
    <property type="entry name" value="HTH_3"/>
    <property type="match status" value="1"/>
</dbReference>
<evidence type="ECO:0000259" key="1">
    <source>
        <dbReference type="PROSITE" id="PS50943"/>
    </source>
</evidence>
<dbReference type="AlphaFoldDB" id="A0A368JZ56"/>
<dbReference type="InterPro" id="IPR001387">
    <property type="entry name" value="Cro/C1-type_HTH"/>
</dbReference>
<comment type="caution">
    <text evidence="2">The sequence shown here is derived from an EMBL/GenBank/DDBJ whole genome shotgun (WGS) entry which is preliminary data.</text>
</comment>
<dbReference type="CDD" id="cd00093">
    <property type="entry name" value="HTH_XRE"/>
    <property type="match status" value="1"/>
</dbReference>
<organism evidence="2 3">
    <name type="scientific">Larkinella punicea</name>
    <dbReference type="NCBI Taxonomy" id="2315727"/>
    <lineage>
        <taxon>Bacteria</taxon>
        <taxon>Pseudomonadati</taxon>
        <taxon>Bacteroidota</taxon>
        <taxon>Cytophagia</taxon>
        <taxon>Cytophagales</taxon>
        <taxon>Spirosomataceae</taxon>
        <taxon>Larkinella</taxon>
    </lineage>
</organism>
<evidence type="ECO:0000313" key="2">
    <source>
        <dbReference type="EMBL" id="RCR71491.1"/>
    </source>
</evidence>
<protein>
    <submittedName>
        <fullName evidence="2">XRE family transcriptional regulator</fullName>
    </submittedName>
</protein>
<proteinExistence type="predicted"/>
<dbReference type="EMBL" id="QOWE01000001">
    <property type="protein sequence ID" value="RCR71491.1"/>
    <property type="molecule type" value="Genomic_DNA"/>
</dbReference>
<sequence>MDKTVNSRRTLGEWMRQCREARQLPLRKVAAHLDVDTSIVAKMEKGQRHPNRIHLQRLAELFDEPFDDVLVLYLSDRVAYELASERCSDDVLRVAEEKIKYLRSKNVKQGELEF</sequence>
<dbReference type="InterPro" id="IPR010982">
    <property type="entry name" value="Lambda_DNA-bd_dom_sf"/>
</dbReference>
<gene>
    <name evidence="2" type="ORF">DUE52_00735</name>
</gene>
<dbReference type="GO" id="GO:0003677">
    <property type="term" value="F:DNA binding"/>
    <property type="evidence" value="ECO:0007669"/>
    <property type="project" value="InterPro"/>
</dbReference>
<dbReference type="Proteomes" id="UP000253383">
    <property type="component" value="Unassembled WGS sequence"/>
</dbReference>
<feature type="domain" description="HTH cro/C1-type" evidence="1">
    <location>
        <begin position="15"/>
        <end position="69"/>
    </location>
</feature>
<accession>A0A368JZ56</accession>
<evidence type="ECO:0000313" key="3">
    <source>
        <dbReference type="Proteomes" id="UP000253383"/>
    </source>
</evidence>
<dbReference type="RefSeq" id="WP_114404023.1">
    <property type="nucleotide sequence ID" value="NZ_QOWE01000001.1"/>
</dbReference>